<accession>D7G0G6</accession>
<dbReference type="EMBL" id="FN649760">
    <property type="protein sequence ID" value="CBJ32995.1"/>
    <property type="molecule type" value="Genomic_DNA"/>
</dbReference>
<evidence type="ECO:0000313" key="4">
    <source>
        <dbReference type="Proteomes" id="UP000002630"/>
    </source>
</evidence>
<feature type="region of interest" description="Disordered" evidence="2">
    <location>
        <begin position="307"/>
        <end position="334"/>
    </location>
</feature>
<feature type="coiled-coil region" evidence="1">
    <location>
        <begin position="234"/>
        <end position="287"/>
    </location>
</feature>
<proteinExistence type="predicted"/>
<evidence type="ECO:0000256" key="2">
    <source>
        <dbReference type="SAM" id="MobiDB-lite"/>
    </source>
</evidence>
<reference evidence="3 4" key="1">
    <citation type="journal article" date="2010" name="Nature">
        <title>The Ectocarpus genome and the independent evolution of multicellularity in brown algae.</title>
        <authorList>
            <person name="Cock J.M."/>
            <person name="Sterck L."/>
            <person name="Rouze P."/>
            <person name="Scornet D."/>
            <person name="Allen A.E."/>
            <person name="Amoutzias G."/>
            <person name="Anthouard V."/>
            <person name="Artiguenave F."/>
            <person name="Aury J.M."/>
            <person name="Badger J.H."/>
            <person name="Beszteri B."/>
            <person name="Billiau K."/>
            <person name="Bonnet E."/>
            <person name="Bothwell J.H."/>
            <person name="Bowler C."/>
            <person name="Boyen C."/>
            <person name="Brownlee C."/>
            <person name="Carrano C.J."/>
            <person name="Charrier B."/>
            <person name="Cho G.Y."/>
            <person name="Coelho S.M."/>
            <person name="Collen J."/>
            <person name="Corre E."/>
            <person name="Da Silva C."/>
            <person name="Delage L."/>
            <person name="Delaroque N."/>
            <person name="Dittami S.M."/>
            <person name="Doulbeau S."/>
            <person name="Elias M."/>
            <person name="Farnham G."/>
            <person name="Gachon C.M."/>
            <person name="Gschloessl B."/>
            <person name="Heesch S."/>
            <person name="Jabbari K."/>
            <person name="Jubin C."/>
            <person name="Kawai H."/>
            <person name="Kimura K."/>
            <person name="Kloareg B."/>
            <person name="Kupper F.C."/>
            <person name="Lang D."/>
            <person name="Le Bail A."/>
            <person name="Leblanc C."/>
            <person name="Lerouge P."/>
            <person name="Lohr M."/>
            <person name="Lopez P.J."/>
            <person name="Martens C."/>
            <person name="Maumus F."/>
            <person name="Michel G."/>
            <person name="Miranda-Saavedra D."/>
            <person name="Morales J."/>
            <person name="Moreau H."/>
            <person name="Motomura T."/>
            <person name="Nagasato C."/>
            <person name="Napoli C.A."/>
            <person name="Nelson D.R."/>
            <person name="Nyvall-Collen P."/>
            <person name="Peters A.F."/>
            <person name="Pommier C."/>
            <person name="Potin P."/>
            <person name="Poulain J."/>
            <person name="Quesneville H."/>
            <person name="Read B."/>
            <person name="Rensing S.A."/>
            <person name="Ritter A."/>
            <person name="Rousvoal S."/>
            <person name="Samanta M."/>
            <person name="Samson G."/>
            <person name="Schroeder D.C."/>
            <person name="Segurens B."/>
            <person name="Strittmatter M."/>
            <person name="Tonon T."/>
            <person name="Tregear J.W."/>
            <person name="Valentin K."/>
            <person name="von Dassow P."/>
            <person name="Yamagishi T."/>
            <person name="Van de Peer Y."/>
            <person name="Wincker P."/>
        </authorList>
    </citation>
    <scope>NUCLEOTIDE SEQUENCE [LARGE SCALE GENOMIC DNA]</scope>
    <source>
        <strain evidence="4">Ec32 / CCAP1310/4</strain>
    </source>
</reference>
<dbReference type="InParanoid" id="D7G0G6"/>
<protein>
    <submittedName>
        <fullName evidence="3">Uncharacterized protein</fullName>
    </submittedName>
</protein>
<keyword evidence="4" id="KW-1185">Reference proteome</keyword>
<name>D7G0G6_ECTSI</name>
<dbReference type="Proteomes" id="UP000002630">
    <property type="component" value="Unassembled WGS sequence"/>
</dbReference>
<gene>
    <name evidence="3" type="ORF">Esi_0402_0002</name>
</gene>
<evidence type="ECO:0000313" key="3">
    <source>
        <dbReference type="EMBL" id="CBJ32995.1"/>
    </source>
</evidence>
<feature type="region of interest" description="Disordered" evidence="2">
    <location>
        <begin position="1"/>
        <end position="20"/>
    </location>
</feature>
<feature type="compositionally biased region" description="Basic and acidic residues" evidence="2">
    <location>
        <begin position="314"/>
        <end position="333"/>
    </location>
</feature>
<keyword evidence="1" id="KW-0175">Coiled coil</keyword>
<evidence type="ECO:0000256" key="1">
    <source>
        <dbReference type="SAM" id="Coils"/>
    </source>
</evidence>
<dbReference type="AlphaFoldDB" id="D7G0G6"/>
<organism evidence="3 4">
    <name type="scientific">Ectocarpus siliculosus</name>
    <name type="common">Brown alga</name>
    <name type="synonym">Conferva siliculosa</name>
    <dbReference type="NCBI Taxonomy" id="2880"/>
    <lineage>
        <taxon>Eukaryota</taxon>
        <taxon>Sar</taxon>
        <taxon>Stramenopiles</taxon>
        <taxon>Ochrophyta</taxon>
        <taxon>PX clade</taxon>
        <taxon>Phaeophyceae</taxon>
        <taxon>Ectocarpales</taxon>
        <taxon>Ectocarpaceae</taxon>
        <taxon>Ectocarpus</taxon>
    </lineage>
</organism>
<sequence>MAAPSSTATPAPAAAATGPSPSKAIVDALVYVQEVVAGAAMLLQEMPAEVVPILGTVCKTFLAFEQLAETAKSNREALSMLQDLCKSVVNGVLDSRKERPSILKEGFAQLQEQVDKAVEVAKLCNGSCMRRLLWARKIRNDIAGIRADVLAYCAVINLVLADDIHANLADTQAAVANTQATVADTQATVADTQATVADTHATVADTHATVADTQAKVEQIATDLDDKLEEMTRLAKTQAGYEAMQTEMEALKDELEAMGKKVESNDKLEAEREKKELLGAMERAMERALEARVQGVEQLKDAQNTLGAMEEGVASERKAPEDRNKEPETKHQISQDLDDILQTALEEVEITMANARDATSGMLGVPAAVSEKYLAPLVSAAKEARLAGSTSPKAQELLAAVDEDQIGAHAVGAKDRVVAAVETTLADINDAAANISLR</sequence>